<comment type="catalytic activity">
    <reaction evidence="15 18">
        <text>dITP + H2O = dIMP + diphosphate + H(+)</text>
        <dbReference type="Rhea" id="RHEA:28342"/>
        <dbReference type="ChEBI" id="CHEBI:15377"/>
        <dbReference type="ChEBI" id="CHEBI:15378"/>
        <dbReference type="ChEBI" id="CHEBI:33019"/>
        <dbReference type="ChEBI" id="CHEBI:61194"/>
        <dbReference type="ChEBI" id="CHEBI:61382"/>
        <dbReference type="EC" id="3.6.1.66"/>
    </reaction>
</comment>
<feature type="binding site" evidence="18">
    <location>
        <begin position="396"/>
        <end position="399"/>
    </location>
    <ligand>
        <name>substrate</name>
    </ligand>
</feature>
<evidence type="ECO:0000256" key="1">
    <source>
        <dbReference type="ARBA" id="ARBA00006678"/>
    </source>
</evidence>
<dbReference type="InterPro" id="IPR002381">
    <property type="entry name" value="RNase_PH_bac-type"/>
</dbReference>
<sequence>MYERIDGRNADALREVRITPGFVRKAAGSCLVECGGTRVICTASVQEGVPPFLKGKGQGWLTAEYAMLPASTGQRKARDGIKKDGRSVEIQRLIGRSLRPAVDLYRLGERTITLDCDVLEADGGTRTASITGSFVALVLAVDGLVRAGRLLRSPVTHQVSAVSCGIVGGEPLLDLCYAEDSRAQVDMNVVMDDAGRFIEVQGTGEGRSFSREELDALLALAEQGNRALMRAQREALGEAACRIGEREALVVATGNANKLREFREILGGRYDVVSMREAGVEDEIEETGETFEENAAIKAEHVMRRTGCAAIADDSGLEVDALGGAPGVYSARYCGRHGDDEANNRLLLENLQGVPAPRTARYVAAIALARPGRETLVRRGTCEGEVLQAPRGTGGFGYDPLFLCETGETFAQISAEDKNRISHRRRGIEAVLAALEGEE</sequence>
<dbReference type="Proteomes" id="UP000886887">
    <property type="component" value="Unassembled WGS sequence"/>
</dbReference>
<comment type="function">
    <text evidence="17">Phosphorolytic 3'-5' exoribonuclease that plays an important role in tRNA 3'-end maturation. Removes nucleotide residues following the 3'-CCA terminus of tRNAs; can also add nucleotides to the ends of RNA molecules by using nucleoside diphosphates as substrates, but this may not be physiologically important. Probably plays a role in initiation of 16S rRNA degradation (leading to ribosome degradation) during starvation.</text>
</comment>
<evidence type="ECO:0000256" key="10">
    <source>
        <dbReference type="ARBA" id="ARBA00022741"/>
    </source>
</evidence>
<dbReference type="InterPro" id="IPR001247">
    <property type="entry name" value="ExoRNase_PH_dom1"/>
</dbReference>
<comment type="catalytic activity">
    <reaction evidence="18">
        <text>ITP + H2O = IMP + diphosphate + H(+)</text>
        <dbReference type="Rhea" id="RHEA:29399"/>
        <dbReference type="ChEBI" id="CHEBI:15377"/>
        <dbReference type="ChEBI" id="CHEBI:15378"/>
        <dbReference type="ChEBI" id="CHEBI:33019"/>
        <dbReference type="ChEBI" id="CHEBI:58053"/>
        <dbReference type="ChEBI" id="CHEBI:61402"/>
        <dbReference type="EC" id="3.6.1.66"/>
    </reaction>
</comment>
<dbReference type="InterPro" id="IPR020922">
    <property type="entry name" value="dITP/XTP_pyrophosphatase"/>
</dbReference>
<comment type="function">
    <text evidence="18">Pyrophosphatase that catalyzes the hydrolysis of nucleoside triphosphates to their monophosphate derivatives, with a high preference for the non-canonical purine nucleotides XTP (xanthosine triphosphate), dITP (deoxyinosine triphosphate) and ITP. Seems to function as a house-cleaning enzyme that removes non-canonical purine nucleotides from the nucleotide pool, thus preventing their incorporation into DNA/RNA and avoiding chromosomal lesions.</text>
</comment>
<dbReference type="GO" id="GO:0036220">
    <property type="term" value="F:ITP diphosphatase activity"/>
    <property type="evidence" value="ECO:0007669"/>
    <property type="project" value="UniProtKB-UniRule"/>
</dbReference>
<reference evidence="22" key="2">
    <citation type="journal article" date="2021" name="PeerJ">
        <title>Extensive microbial diversity within the chicken gut microbiome revealed by metagenomics and culture.</title>
        <authorList>
            <person name="Gilroy R."/>
            <person name="Ravi A."/>
            <person name="Getino M."/>
            <person name="Pursley I."/>
            <person name="Horton D.L."/>
            <person name="Alikhan N.F."/>
            <person name="Baker D."/>
            <person name="Gharbi K."/>
            <person name="Hall N."/>
            <person name="Watson M."/>
            <person name="Adriaenssens E.M."/>
            <person name="Foster-Nyarko E."/>
            <person name="Jarju S."/>
            <person name="Secka A."/>
            <person name="Antonio M."/>
            <person name="Oren A."/>
            <person name="Chaudhuri R.R."/>
            <person name="La Ragione R."/>
            <person name="Hildebrand F."/>
            <person name="Pallen M.J."/>
        </authorList>
    </citation>
    <scope>NUCLEOTIDE SEQUENCE</scope>
    <source>
        <strain evidence="22">ChiSxjej2B14-6234</strain>
    </source>
</reference>
<dbReference type="InterPro" id="IPR020568">
    <property type="entry name" value="Ribosomal_Su5_D2-typ_SF"/>
</dbReference>
<feature type="binding site" evidence="18">
    <location>
        <position position="418"/>
    </location>
    <ligand>
        <name>substrate</name>
    </ligand>
</feature>
<comment type="similarity">
    <text evidence="1 17">Belongs to the RNase PH family.</text>
</comment>
<keyword evidence="9 18" id="KW-0479">Metal-binding</keyword>
<evidence type="ECO:0000313" key="22">
    <source>
        <dbReference type="EMBL" id="HIQ70889.1"/>
    </source>
</evidence>
<evidence type="ECO:0000256" key="16">
    <source>
        <dbReference type="ARBA" id="ARBA00052017"/>
    </source>
</evidence>
<dbReference type="SUPFAM" id="SSF52972">
    <property type="entry name" value="ITPase-like"/>
    <property type="match status" value="1"/>
</dbReference>
<dbReference type="GO" id="GO:0009146">
    <property type="term" value="P:purine nucleoside triphosphate catabolic process"/>
    <property type="evidence" value="ECO:0007669"/>
    <property type="project" value="UniProtKB-UniRule"/>
</dbReference>
<comment type="catalytic activity">
    <reaction evidence="16 18">
        <text>XTP + H2O = XMP + diphosphate + H(+)</text>
        <dbReference type="Rhea" id="RHEA:28610"/>
        <dbReference type="ChEBI" id="CHEBI:15377"/>
        <dbReference type="ChEBI" id="CHEBI:15378"/>
        <dbReference type="ChEBI" id="CHEBI:33019"/>
        <dbReference type="ChEBI" id="CHEBI:57464"/>
        <dbReference type="ChEBI" id="CHEBI:61314"/>
        <dbReference type="EC" id="3.6.1.66"/>
    </reaction>
</comment>
<dbReference type="EC" id="3.6.1.66" evidence="18"/>
<protein>
    <recommendedName>
        <fullName evidence="17 18">Multifunctional fusion protein</fullName>
    </recommendedName>
    <domain>
        <recommendedName>
            <fullName evidence="18">dITP/XTP pyrophosphatase</fullName>
            <ecNumber evidence="18">3.6.1.66</ecNumber>
        </recommendedName>
        <alternativeName>
            <fullName evidence="18">Non-canonical purine NTP pyrophosphatase</fullName>
        </alternativeName>
        <alternativeName>
            <fullName evidence="18">Non-standard purine NTP pyrophosphatase</fullName>
        </alternativeName>
        <alternativeName>
            <fullName evidence="18">Nucleoside-triphosphate diphosphatase</fullName>
        </alternativeName>
        <alternativeName>
            <fullName evidence="18">Nucleoside-triphosphate pyrophosphatase</fullName>
            <shortName evidence="18">NTPase</shortName>
        </alternativeName>
    </domain>
    <domain>
        <recommendedName>
            <fullName evidence="17">Ribonuclease PH</fullName>
            <shortName evidence="17">RNase PH</shortName>
            <ecNumber evidence="17">2.7.7.56</ecNumber>
        </recommendedName>
        <alternativeName>
            <fullName evidence="17">tRNA nucleotidyltransferase</fullName>
        </alternativeName>
    </domain>
</protein>
<dbReference type="InterPro" id="IPR002637">
    <property type="entry name" value="RdgB/HAM1"/>
</dbReference>
<feature type="binding site" evidence="18">
    <location>
        <position position="314"/>
    </location>
    <ligand>
        <name>Mg(2+)</name>
        <dbReference type="ChEBI" id="CHEBI:18420"/>
    </ligand>
</feature>
<keyword evidence="14 18" id="KW-0546">Nucleotide metabolism</keyword>
<evidence type="ECO:0000256" key="3">
    <source>
        <dbReference type="ARBA" id="ARBA00011738"/>
    </source>
</evidence>
<keyword evidence="10 18" id="KW-0547">Nucleotide-binding</keyword>
<dbReference type="InterPro" id="IPR050080">
    <property type="entry name" value="RNase_PH"/>
</dbReference>
<keyword evidence="4 17" id="KW-0698">rRNA processing</keyword>
<dbReference type="HAMAP" id="MF_00564">
    <property type="entry name" value="RNase_PH"/>
    <property type="match status" value="1"/>
</dbReference>
<dbReference type="GO" id="GO:0046872">
    <property type="term" value="F:metal ion binding"/>
    <property type="evidence" value="ECO:0007669"/>
    <property type="project" value="UniProtKB-KW"/>
</dbReference>
<dbReference type="SUPFAM" id="SSF55666">
    <property type="entry name" value="Ribonuclease PH domain 2-like"/>
    <property type="match status" value="1"/>
</dbReference>
<comment type="cofactor">
    <cofactor evidence="18">
        <name>Mg(2+)</name>
        <dbReference type="ChEBI" id="CHEBI:18420"/>
    </cofactor>
    <text evidence="18">Binds 1 Mg(2+) ion per subunit.</text>
</comment>
<feature type="domain" description="Exoribonuclease phosphorolytic" evidence="21">
    <location>
        <begin position="157"/>
        <end position="223"/>
    </location>
</feature>
<evidence type="ECO:0000256" key="2">
    <source>
        <dbReference type="ARBA" id="ARBA00008023"/>
    </source>
</evidence>
<dbReference type="CDD" id="cd00515">
    <property type="entry name" value="HAM1"/>
    <property type="match status" value="1"/>
</dbReference>
<dbReference type="GO" id="GO:0017111">
    <property type="term" value="F:ribonucleoside triphosphate phosphatase activity"/>
    <property type="evidence" value="ECO:0007669"/>
    <property type="project" value="InterPro"/>
</dbReference>
<evidence type="ECO:0000256" key="12">
    <source>
        <dbReference type="ARBA" id="ARBA00022842"/>
    </source>
</evidence>
<proteinExistence type="inferred from homology"/>
<dbReference type="EMBL" id="DVFJ01000006">
    <property type="protein sequence ID" value="HIQ70889.1"/>
    <property type="molecule type" value="Genomic_DNA"/>
</dbReference>
<gene>
    <name evidence="17 22" type="primary">rph</name>
    <name evidence="22" type="ORF">IAB73_01565</name>
</gene>
<dbReference type="NCBIfam" id="TIGR01966">
    <property type="entry name" value="RNasePH"/>
    <property type="match status" value="1"/>
</dbReference>
<dbReference type="GO" id="GO:0000166">
    <property type="term" value="F:nucleotide binding"/>
    <property type="evidence" value="ECO:0007669"/>
    <property type="project" value="UniProtKB-KW"/>
</dbReference>
<accession>A0A9D0Z823</accession>
<feature type="binding site" evidence="18">
    <location>
        <position position="315"/>
    </location>
    <ligand>
        <name>substrate</name>
    </ligand>
</feature>
<keyword evidence="5 17" id="KW-0820">tRNA-binding</keyword>
<dbReference type="PANTHER" id="PTHR11953">
    <property type="entry name" value="EXOSOME COMPLEX COMPONENT"/>
    <property type="match status" value="1"/>
</dbReference>
<dbReference type="InterPro" id="IPR036345">
    <property type="entry name" value="ExoRNase_PH_dom2_sf"/>
</dbReference>
<evidence type="ECO:0000256" key="5">
    <source>
        <dbReference type="ARBA" id="ARBA00022555"/>
    </source>
</evidence>
<dbReference type="GO" id="GO:0016075">
    <property type="term" value="P:rRNA catabolic process"/>
    <property type="evidence" value="ECO:0007669"/>
    <property type="project" value="UniProtKB-UniRule"/>
</dbReference>
<evidence type="ECO:0000256" key="4">
    <source>
        <dbReference type="ARBA" id="ARBA00022552"/>
    </source>
</evidence>
<evidence type="ECO:0000259" key="21">
    <source>
        <dbReference type="Pfam" id="PF03725"/>
    </source>
</evidence>
<keyword evidence="7 17" id="KW-0819">tRNA processing</keyword>
<organism evidence="22 23">
    <name type="scientific">Candidatus Onthenecus intestinigallinarum</name>
    <dbReference type="NCBI Taxonomy" id="2840875"/>
    <lineage>
        <taxon>Bacteria</taxon>
        <taxon>Bacillati</taxon>
        <taxon>Bacillota</taxon>
        <taxon>Clostridia</taxon>
        <taxon>Eubacteriales</taxon>
        <taxon>Candidatus Onthenecus</taxon>
    </lineage>
</organism>
<dbReference type="EC" id="2.7.7.56" evidence="17"/>
<dbReference type="Pfam" id="PF01725">
    <property type="entry name" value="Ham1p_like"/>
    <property type="match status" value="1"/>
</dbReference>
<feature type="binding site" evidence="18">
    <location>
        <begin position="253"/>
        <end position="258"/>
    </location>
    <ligand>
        <name>substrate</name>
    </ligand>
</feature>
<evidence type="ECO:0000259" key="20">
    <source>
        <dbReference type="Pfam" id="PF01138"/>
    </source>
</evidence>
<dbReference type="NCBIfam" id="TIGR00042">
    <property type="entry name" value="RdgB/HAM1 family non-canonical purine NTP pyrophosphatase"/>
    <property type="match status" value="1"/>
</dbReference>
<comment type="subunit">
    <text evidence="3 18">Homodimer.</text>
</comment>
<comment type="caution">
    <text evidence="22">The sequence shown here is derived from an EMBL/GenBank/DDBJ whole genome shotgun (WGS) entry which is preliminary data.</text>
</comment>
<evidence type="ECO:0000256" key="18">
    <source>
        <dbReference type="HAMAP-Rule" id="MF_01405"/>
    </source>
</evidence>
<feature type="domain" description="Exoribonuclease phosphorolytic" evidence="20">
    <location>
        <begin position="13"/>
        <end position="140"/>
    </location>
</feature>
<evidence type="ECO:0000256" key="15">
    <source>
        <dbReference type="ARBA" id="ARBA00051875"/>
    </source>
</evidence>
<evidence type="ECO:0000313" key="23">
    <source>
        <dbReference type="Proteomes" id="UP000886887"/>
    </source>
</evidence>
<dbReference type="GO" id="GO:0008033">
    <property type="term" value="P:tRNA processing"/>
    <property type="evidence" value="ECO:0007669"/>
    <property type="project" value="UniProtKB-UniRule"/>
</dbReference>
<evidence type="ECO:0000256" key="6">
    <source>
        <dbReference type="ARBA" id="ARBA00022679"/>
    </source>
</evidence>
<dbReference type="InterPro" id="IPR015847">
    <property type="entry name" value="ExoRNase_PH_dom2"/>
</dbReference>
<dbReference type="GO" id="GO:0035870">
    <property type="term" value="F:dITP diphosphatase activity"/>
    <property type="evidence" value="ECO:0007669"/>
    <property type="project" value="UniProtKB-UniRule"/>
</dbReference>
<evidence type="ECO:0000256" key="7">
    <source>
        <dbReference type="ARBA" id="ARBA00022694"/>
    </source>
</evidence>
<reference evidence="22" key="1">
    <citation type="submission" date="2020-10" db="EMBL/GenBank/DDBJ databases">
        <authorList>
            <person name="Gilroy R."/>
        </authorList>
    </citation>
    <scope>NUCLEOTIDE SEQUENCE</scope>
    <source>
        <strain evidence="22">ChiSxjej2B14-6234</strain>
    </source>
</reference>
<dbReference type="CDD" id="cd11362">
    <property type="entry name" value="RNase_PH_bact"/>
    <property type="match status" value="1"/>
</dbReference>
<dbReference type="GO" id="GO:0036222">
    <property type="term" value="F:XTP diphosphatase activity"/>
    <property type="evidence" value="ECO:0007669"/>
    <property type="project" value="UniProtKB-UniRule"/>
</dbReference>
<evidence type="ECO:0000256" key="19">
    <source>
        <dbReference type="RuleBase" id="RU003781"/>
    </source>
</evidence>
<feature type="binding site" evidence="18">
    <location>
        <position position="285"/>
    </location>
    <ligand>
        <name>Mg(2+)</name>
        <dbReference type="ChEBI" id="CHEBI:18420"/>
    </ligand>
</feature>
<dbReference type="FunFam" id="3.30.230.70:FF:000003">
    <property type="entry name" value="Ribonuclease PH"/>
    <property type="match status" value="1"/>
</dbReference>
<comment type="catalytic activity">
    <reaction evidence="17">
        <text>tRNA(n+1) + phosphate = tRNA(n) + a ribonucleoside 5'-diphosphate</text>
        <dbReference type="Rhea" id="RHEA:10628"/>
        <dbReference type="Rhea" id="RHEA-COMP:17343"/>
        <dbReference type="Rhea" id="RHEA-COMP:17344"/>
        <dbReference type="ChEBI" id="CHEBI:43474"/>
        <dbReference type="ChEBI" id="CHEBI:57930"/>
        <dbReference type="ChEBI" id="CHEBI:173114"/>
        <dbReference type="EC" id="2.7.7.56"/>
    </reaction>
</comment>
<evidence type="ECO:0000256" key="8">
    <source>
        <dbReference type="ARBA" id="ARBA00022695"/>
    </source>
</evidence>
<comment type="similarity">
    <text evidence="2 18 19">Belongs to the HAM1 NTPase family.</text>
</comment>
<dbReference type="FunFam" id="3.90.950.10:FF:000001">
    <property type="entry name" value="dITP/XTP pyrophosphatase"/>
    <property type="match status" value="1"/>
</dbReference>
<keyword evidence="12 18" id="KW-0460">Magnesium</keyword>
<dbReference type="Gene3D" id="3.90.950.10">
    <property type="match status" value="1"/>
</dbReference>
<evidence type="ECO:0000256" key="11">
    <source>
        <dbReference type="ARBA" id="ARBA00022801"/>
    </source>
</evidence>
<dbReference type="InterPro" id="IPR029001">
    <property type="entry name" value="ITPase-like_fam"/>
</dbReference>
<evidence type="ECO:0000256" key="9">
    <source>
        <dbReference type="ARBA" id="ARBA00022723"/>
    </source>
</evidence>
<feature type="binding site" evidence="17">
    <location>
        <position position="86"/>
    </location>
    <ligand>
        <name>phosphate</name>
        <dbReference type="ChEBI" id="CHEBI:43474"/>
        <note>substrate</note>
    </ligand>
</feature>
<dbReference type="GO" id="GO:0009117">
    <property type="term" value="P:nucleotide metabolic process"/>
    <property type="evidence" value="ECO:0007669"/>
    <property type="project" value="UniProtKB-KW"/>
</dbReference>
<dbReference type="GO" id="GO:0000049">
    <property type="term" value="F:tRNA binding"/>
    <property type="evidence" value="ECO:0007669"/>
    <property type="project" value="UniProtKB-UniRule"/>
</dbReference>
<feature type="binding site" evidence="18">
    <location>
        <begin position="423"/>
        <end position="424"/>
    </location>
    <ligand>
        <name>substrate</name>
    </ligand>
</feature>
<dbReference type="Pfam" id="PF03725">
    <property type="entry name" value="RNase_PH_C"/>
    <property type="match status" value="1"/>
</dbReference>
<dbReference type="Pfam" id="PF01138">
    <property type="entry name" value="RNase_PH"/>
    <property type="match status" value="1"/>
</dbReference>
<evidence type="ECO:0000256" key="17">
    <source>
        <dbReference type="HAMAP-Rule" id="MF_00564"/>
    </source>
</evidence>
<comment type="subunit">
    <text evidence="17">Homohexameric ring arranged as a trimer of dimers.</text>
</comment>
<dbReference type="InterPro" id="IPR027408">
    <property type="entry name" value="PNPase/RNase_PH_dom_sf"/>
</dbReference>
<keyword evidence="8 17" id="KW-0548">Nucleotidyltransferase</keyword>
<dbReference type="GO" id="GO:0031125">
    <property type="term" value="P:rRNA 3'-end processing"/>
    <property type="evidence" value="ECO:0007669"/>
    <property type="project" value="UniProtKB-ARBA"/>
</dbReference>
<evidence type="ECO:0000256" key="14">
    <source>
        <dbReference type="ARBA" id="ARBA00023080"/>
    </source>
</evidence>
<dbReference type="Gene3D" id="3.30.230.70">
    <property type="entry name" value="GHMP Kinase, N-terminal domain"/>
    <property type="match status" value="1"/>
</dbReference>
<keyword evidence="13" id="KW-0694">RNA-binding</keyword>
<keyword evidence="11 18" id="KW-0378">Hydrolase</keyword>
<dbReference type="PANTHER" id="PTHR11953:SF0">
    <property type="entry name" value="EXOSOME COMPLEX COMPONENT RRP41"/>
    <property type="match status" value="1"/>
</dbReference>
<feature type="active site" description="Proton acceptor" evidence="18">
    <location>
        <position position="314"/>
    </location>
</feature>
<dbReference type="SUPFAM" id="SSF54211">
    <property type="entry name" value="Ribosomal protein S5 domain 2-like"/>
    <property type="match status" value="1"/>
</dbReference>
<dbReference type="GO" id="GO:0009022">
    <property type="term" value="F:tRNA nucleotidyltransferase activity"/>
    <property type="evidence" value="ECO:0007669"/>
    <property type="project" value="UniProtKB-UniRule"/>
</dbReference>
<feature type="binding site" evidence="17">
    <location>
        <begin position="124"/>
        <end position="126"/>
    </location>
    <ligand>
        <name>phosphate</name>
        <dbReference type="ChEBI" id="CHEBI:43474"/>
        <note>substrate</note>
    </ligand>
</feature>
<name>A0A9D0Z823_9FIRM</name>
<evidence type="ECO:0000256" key="13">
    <source>
        <dbReference type="ARBA" id="ARBA00022884"/>
    </source>
</evidence>
<dbReference type="GO" id="GO:0000175">
    <property type="term" value="F:3'-5'-RNA exonuclease activity"/>
    <property type="evidence" value="ECO:0007669"/>
    <property type="project" value="UniProtKB-UniRule"/>
</dbReference>
<dbReference type="HAMAP" id="MF_01405">
    <property type="entry name" value="Non_canon_purine_NTPase"/>
    <property type="match status" value="1"/>
</dbReference>
<dbReference type="AlphaFoldDB" id="A0A9D0Z823"/>
<keyword evidence="6 17" id="KW-0808">Transferase</keyword>